<evidence type="ECO:0000313" key="2">
    <source>
        <dbReference type="Proteomes" id="UP001237917"/>
    </source>
</evidence>
<comment type="caution">
    <text evidence="1">The sequence shown here is derived from an EMBL/GenBank/DDBJ whole genome shotgun (WGS) entry which is preliminary data.</text>
</comment>
<feature type="non-terminal residue" evidence="1">
    <location>
        <position position="74"/>
    </location>
</feature>
<dbReference type="AlphaFoldDB" id="A0AAW6YJC4"/>
<gene>
    <name evidence="1" type="ORF">QP487_12275</name>
</gene>
<reference evidence="1" key="1">
    <citation type="submission" date="2023-05" db="EMBL/GenBank/DDBJ databases">
        <title>Cataloging the Phylogenetic Diversity of Human Bladder Bacteria.</title>
        <authorList>
            <person name="Du J."/>
        </authorList>
    </citation>
    <scope>NUCLEOTIDE SEQUENCE</scope>
    <source>
        <strain evidence="1">UMB0765</strain>
    </source>
</reference>
<organism evidence="1 2">
    <name type="scientific">Streptococcus pasteurianus</name>
    <dbReference type="NCBI Taxonomy" id="197614"/>
    <lineage>
        <taxon>Bacteria</taxon>
        <taxon>Bacillati</taxon>
        <taxon>Bacillota</taxon>
        <taxon>Bacilli</taxon>
        <taxon>Lactobacillales</taxon>
        <taxon>Streptococcaceae</taxon>
        <taxon>Streptococcus</taxon>
    </lineage>
</organism>
<protein>
    <submittedName>
        <fullName evidence="1">DNA replication and repair protein RecF</fullName>
    </submittedName>
</protein>
<proteinExistence type="predicted"/>
<dbReference type="Gene3D" id="1.20.1050.90">
    <property type="entry name" value="RecF/RecN/SMC, N-terminal domain"/>
    <property type="match status" value="1"/>
</dbReference>
<dbReference type="EMBL" id="JASOPU010000248">
    <property type="protein sequence ID" value="MDK7294187.1"/>
    <property type="molecule type" value="Genomic_DNA"/>
</dbReference>
<accession>A0AAW6YJC4</accession>
<name>A0AAW6YJC4_9STRE</name>
<sequence>MDQLKTELMDKFQSIQEREIEVGSTQIGPQRDDLKLMINDKVVQQYGSQGQQRTTVLSLKLAEIECMHETLGEY</sequence>
<dbReference type="Proteomes" id="UP001237917">
    <property type="component" value="Unassembled WGS sequence"/>
</dbReference>
<dbReference type="InterPro" id="IPR042174">
    <property type="entry name" value="RecF_2"/>
</dbReference>
<evidence type="ECO:0000313" key="1">
    <source>
        <dbReference type="EMBL" id="MDK7294187.1"/>
    </source>
</evidence>